<feature type="compositionally biased region" description="Low complexity" evidence="1">
    <location>
        <begin position="205"/>
        <end position="226"/>
    </location>
</feature>
<dbReference type="InterPro" id="IPR015943">
    <property type="entry name" value="WD40/YVTN_repeat-like_dom_sf"/>
</dbReference>
<gene>
    <name evidence="2" type="ORF">LWI28_022138</name>
</gene>
<dbReference type="InterPro" id="IPR036322">
    <property type="entry name" value="WD40_repeat_dom_sf"/>
</dbReference>
<dbReference type="GO" id="GO:0006355">
    <property type="term" value="P:regulation of DNA-templated transcription"/>
    <property type="evidence" value="ECO:0007669"/>
    <property type="project" value="InterPro"/>
</dbReference>
<dbReference type="EMBL" id="JAJSOW010000004">
    <property type="protein sequence ID" value="KAI9192387.1"/>
    <property type="molecule type" value="Genomic_DNA"/>
</dbReference>
<dbReference type="PANTHER" id="PTHR44083:SF45">
    <property type="entry name" value="TOPLESS-RELATED PROTEIN 1"/>
    <property type="match status" value="1"/>
</dbReference>
<feature type="region of interest" description="Disordered" evidence="1">
    <location>
        <begin position="196"/>
        <end position="232"/>
    </location>
</feature>
<evidence type="ECO:0000256" key="1">
    <source>
        <dbReference type="SAM" id="MobiDB-lite"/>
    </source>
</evidence>
<sequence>MAKDLITMLLVLGEQEWHILLTVKGNAILALGSNGVHLRWKWPKDDDLDQSGQATAKVTTQLWQLKNSLQLLINDVSNNNPEASVSCFALSKNNSYLFSTSGKTITLFNLITYEAMTNFLPPAPMATCIAFYPQNNNIIAIGMDDSIILIYNVPMAQKFEKRSLGTCECDAIINFTDAEANSVCIEPQEPEGKWFMLPPDDVSVLQPPSLPKSSEQPPSLPESSELTKPMPE</sequence>
<protein>
    <submittedName>
        <fullName evidence="2">Uncharacterized protein</fullName>
    </submittedName>
</protein>
<evidence type="ECO:0000313" key="2">
    <source>
        <dbReference type="EMBL" id="KAI9192387.1"/>
    </source>
</evidence>
<reference evidence="2" key="2">
    <citation type="submission" date="2023-02" db="EMBL/GenBank/DDBJ databases">
        <authorList>
            <person name="Swenson N.G."/>
            <person name="Wegrzyn J.L."/>
            <person name="Mcevoy S.L."/>
        </authorList>
    </citation>
    <scope>NUCLEOTIDE SEQUENCE</scope>
    <source>
        <strain evidence="2">91603</strain>
        <tissue evidence="2">Leaf</tissue>
    </source>
</reference>
<dbReference type="InterPro" id="IPR027728">
    <property type="entry name" value="Topless_fam"/>
</dbReference>
<reference evidence="2" key="1">
    <citation type="journal article" date="2022" name="Plant J.">
        <title>Strategies of tolerance reflected in two North American maple genomes.</title>
        <authorList>
            <person name="McEvoy S.L."/>
            <person name="Sezen U.U."/>
            <person name="Trouern-Trend A."/>
            <person name="McMahon S.M."/>
            <person name="Schaberg P.G."/>
            <person name="Yang J."/>
            <person name="Wegrzyn J.L."/>
            <person name="Swenson N.G."/>
        </authorList>
    </citation>
    <scope>NUCLEOTIDE SEQUENCE</scope>
    <source>
        <strain evidence="2">91603</strain>
    </source>
</reference>
<accession>A0AAD5JBK7</accession>
<dbReference type="Gene3D" id="2.130.10.10">
    <property type="entry name" value="YVTN repeat-like/Quinoprotein amine dehydrogenase"/>
    <property type="match status" value="1"/>
</dbReference>
<name>A0AAD5JBK7_ACENE</name>
<dbReference type="Proteomes" id="UP001064489">
    <property type="component" value="Chromosome 6"/>
</dbReference>
<dbReference type="SUPFAM" id="SSF50978">
    <property type="entry name" value="WD40 repeat-like"/>
    <property type="match status" value="1"/>
</dbReference>
<evidence type="ECO:0000313" key="3">
    <source>
        <dbReference type="Proteomes" id="UP001064489"/>
    </source>
</evidence>
<dbReference type="AlphaFoldDB" id="A0AAD5JBK7"/>
<organism evidence="2 3">
    <name type="scientific">Acer negundo</name>
    <name type="common">Box elder</name>
    <dbReference type="NCBI Taxonomy" id="4023"/>
    <lineage>
        <taxon>Eukaryota</taxon>
        <taxon>Viridiplantae</taxon>
        <taxon>Streptophyta</taxon>
        <taxon>Embryophyta</taxon>
        <taxon>Tracheophyta</taxon>
        <taxon>Spermatophyta</taxon>
        <taxon>Magnoliopsida</taxon>
        <taxon>eudicotyledons</taxon>
        <taxon>Gunneridae</taxon>
        <taxon>Pentapetalae</taxon>
        <taxon>rosids</taxon>
        <taxon>malvids</taxon>
        <taxon>Sapindales</taxon>
        <taxon>Sapindaceae</taxon>
        <taxon>Hippocastanoideae</taxon>
        <taxon>Acereae</taxon>
        <taxon>Acer</taxon>
    </lineage>
</organism>
<dbReference type="PANTHER" id="PTHR44083">
    <property type="entry name" value="TOPLESS-RELATED PROTEIN 1-RELATED"/>
    <property type="match status" value="1"/>
</dbReference>
<comment type="caution">
    <text evidence="2">The sequence shown here is derived from an EMBL/GenBank/DDBJ whole genome shotgun (WGS) entry which is preliminary data.</text>
</comment>
<proteinExistence type="predicted"/>
<keyword evidence="3" id="KW-1185">Reference proteome</keyword>